<comment type="caution">
    <text evidence="1">Lacks conserved residue(s) required for the propagation of feature annotation.</text>
</comment>
<reference evidence="4 5" key="1">
    <citation type="submission" date="2021-06" db="EMBL/GenBank/DDBJ databases">
        <title>Caerostris darwini draft genome.</title>
        <authorList>
            <person name="Kono N."/>
            <person name="Arakawa K."/>
        </authorList>
    </citation>
    <scope>NUCLEOTIDE SEQUENCE [LARGE SCALE GENOMIC DNA]</scope>
</reference>
<proteinExistence type="predicted"/>
<dbReference type="EMBL" id="BPLQ01005752">
    <property type="protein sequence ID" value="GIY16940.1"/>
    <property type="molecule type" value="Genomic_DNA"/>
</dbReference>
<keyword evidence="2" id="KW-0732">Signal</keyword>
<dbReference type="Gene3D" id="2.10.25.10">
    <property type="entry name" value="Laminin"/>
    <property type="match status" value="3"/>
</dbReference>
<feature type="signal peptide" evidence="2">
    <location>
        <begin position="1"/>
        <end position="16"/>
    </location>
</feature>
<keyword evidence="1" id="KW-0245">EGF-like domain</keyword>
<dbReference type="PROSITE" id="PS00022">
    <property type="entry name" value="EGF_1"/>
    <property type="match status" value="7"/>
</dbReference>
<dbReference type="PROSITE" id="PS01186">
    <property type="entry name" value="EGF_2"/>
    <property type="match status" value="1"/>
</dbReference>
<feature type="domain" description="EGF-like" evidence="3">
    <location>
        <begin position="961"/>
        <end position="998"/>
    </location>
</feature>
<evidence type="ECO:0000256" key="2">
    <source>
        <dbReference type="SAM" id="SignalP"/>
    </source>
</evidence>
<protein>
    <recommendedName>
        <fullName evidence="3">EGF-like domain-containing protein</fullName>
    </recommendedName>
</protein>
<name>A0AAV4R9N9_9ARAC</name>
<dbReference type="PANTHER" id="PTHR24033">
    <property type="entry name" value="EGF-LIKE DOMAIN-CONTAINING PROTEIN"/>
    <property type="match status" value="1"/>
</dbReference>
<feature type="disulfide bond" evidence="1">
    <location>
        <begin position="602"/>
        <end position="611"/>
    </location>
</feature>
<keyword evidence="5" id="KW-1185">Reference proteome</keyword>
<feature type="disulfide bond" evidence="1">
    <location>
        <begin position="1071"/>
        <end position="1080"/>
    </location>
</feature>
<organism evidence="4 5">
    <name type="scientific">Caerostris darwini</name>
    <dbReference type="NCBI Taxonomy" id="1538125"/>
    <lineage>
        <taxon>Eukaryota</taxon>
        <taxon>Metazoa</taxon>
        <taxon>Ecdysozoa</taxon>
        <taxon>Arthropoda</taxon>
        <taxon>Chelicerata</taxon>
        <taxon>Arachnida</taxon>
        <taxon>Araneae</taxon>
        <taxon>Araneomorphae</taxon>
        <taxon>Entelegynae</taxon>
        <taxon>Araneoidea</taxon>
        <taxon>Araneidae</taxon>
        <taxon>Caerostris</taxon>
    </lineage>
</organism>
<feature type="chain" id="PRO_5043674621" description="EGF-like domain-containing protein" evidence="2">
    <location>
        <begin position="17"/>
        <end position="1331"/>
    </location>
</feature>
<feature type="domain" description="EGF-like" evidence="3">
    <location>
        <begin position="575"/>
        <end position="612"/>
    </location>
</feature>
<comment type="caution">
    <text evidence="4">The sequence shown here is derived from an EMBL/GenBank/DDBJ whole genome shotgun (WGS) entry which is preliminary data.</text>
</comment>
<dbReference type="InterPro" id="IPR000742">
    <property type="entry name" value="EGF"/>
</dbReference>
<feature type="disulfide bond" evidence="1">
    <location>
        <begin position="988"/>
        <end position="997"/>
    </location>
</feature>
<dbReference type="PANTHER" id="PTHR24033:SF151">
    <property type="entry name" value="NOTCH 2"/>
    <property type="match status" value="1"/>
</dbReference>
<feature type="domain" description="EGF-like" evidence="3">
    <location>
        <begin position="725"/>
        <end position="761"/>
    </location>
</feature>
<feature type="domain" description="EGF-like" evidence="3">
    <location>
        <begin position="841"/>
        <end position="878"/>
    </location>
</feature>
<feature type="disulfide bond" evidence="1">
    <location>
        <begin position="430"/>
        <end position="439"/>
    </location>
</feature>
<evidence type="ECO:0000313" key="4">
    <source>
        <dbReference type="EMBL" id="GIY16940.1"/>
    </source>
</evidence>
<dbReference type="Pfam" id="PF00008">
    <property type="entry name" value="EGF"/>
    <property type="match status" value="1"/>
</dbReference>
<evidence type="ECO:0000313" key="5">
    <source>
        <dbReference type="Proteomes" id="UP001054837"/>
    </source>
</evidence>
<sequence length="1331" mass="146302">MLFGLVLLALICASNAFYLKGDDYHFQEIGFNSSSTDGHNFETYGAEECSCKNGRCVKDSRGHWKCLCAPRHSLKGKDCEPCDCGRNGKCIFTESYFEKNGSVKYEKNCVCDAGFADKYGTCTECICGINSKCEFEYGEKNCYCLEGFAEQDGVCIECNCGEGGYCEFKNGKKTCTCFDFYQFNGDICEECDCGEKGKCSFLKGQKRCDCYLGYADDWGVCRETCIADDQCGNSGTCQKRGDSKFCDCKPGITGDKCEVIDDCVNGKYKDCSGEKGICVYDQKEEKALCKCSGNTKYDDRENICRVCNCGDNGICSFKNGEKRCECNAGYASVNGTCIRCACGDKGTCSFINGAKKCECDAGYVENDGICKQCDCGKKGKCSFLNGQKRCDCELGYTDDRGLCRETCIADDECGNSGTCRNRGDSKFCDCKPGIAGDKCEVIDDCVNGKYKDCSGEKGICVYDQKEEKALCKCSGNTKYDDKENICRVCNCGDNGICSFKNGEKTCECNAGYASVNGTCIRCACGDKGTCSFVNGVKKCECDAGYIENDGICKQCDCGEKGKCTFTNGQKKCDCDLETCIADDECGNFGTCQKRGGSEFCDCKPGITGDKCEVIDDCVNGKYKDCSGEKGICVYDQKEEKALCKCSGNTEYDDRENICRVCNCGDNGICSFKNGEKRCECNAGYASVNGTCISCDCGVKGTCSFVNGVKKCECNAGYVENRGICKRPCAEHNDCLHGGRCTERGGQKFCECKRGVTGDRCEIILECEVGIFKNCRNEKGECTYDQLEEQAVCICPSNKKLDVRNNTCEVCDCSDKGTCLFENGVKTCVCKEGYMESAGICRKTCEQDADCENGGHCKEKENGVKFCVCKSGFVGDKCDIFVDCVTGIYKNCKGENGTCWYDSVKKEAVCHCSGNKKFHDGENICKTCDCAYNEICSFEKGVKKCECKDGYYFDRNRVCKASLERCHDDEDCKNGGICVAEGDHKFCQCQPGVVGDKCESIVDCERGKFKDCKDGKGRCIYDMEKKQSVCVCPRNMKLNSQGTFCIETCHANDDCKNGGTCVAKGDHTFCECKPGVEGDNCERIVDCERGTYRDCKDELGICTYNPQTEQAVCSCPWNMKFYDEEKICKECDCGDKGTCYFENGLKICKCSSGYIEDNGICKACDCGTFGECSFDNGKKICHCPYGFQEKNGKCDDCDCGIYGECISDDKGKRCKCQEGFSEKNRKCEICDCGNARWCHFNVEDKVCKCNDGYSEKDGKCEVCDCGENTVCRFVFGAKACDCLPGYLFNSYLQKCAECDCGIEGACYFKEGKKKCDCPTKFMEVNGKCKGKN</sequence>
<feature type="domain" description="EGF-like" evidence="3">
    <location>
        <begin position="222"/>
        <end position="258"/>
    </location>
</feature>
<dbReference type="SMART" id="SM00181">
    <property type="entry name" value="EGF"/>
    <property type="match status" value="19"/>
</dbReference>
<keyword evidence="1" id="KW-1015">Disulfide bond</keyword>
<dbReference type="InterPro" id="IPR051830">
    <property type="entry name" value="NOTCH_homolog"/>
</dbReference>
<dbReference type="PROSITE" id="PS50026">
    <property type="entry name" value="EGF_3"/>
    <property type="match status" value="7"/>
</dbReference>
<feature type="domain" description="EGF-like" evidence="3">
    <location>
        <begin position="1045"/>
        <end position="1081"/>
    </location>
</feature>
<feature type="disulfide bond" evidence="1">
    <location>
        <begin position="868"/>
        <end position="877"/>
    </location>
</feature>
<evidence type="ECO:0000259" key="3">
    <source>
        <dbReference type="PROSITE" id="PS50026"/>
    </source>
</evidence>
<feature type="disulfide bond" evidence="1">
    <location>
        <begin position="248"/>
        <end position="257"/>
    </location>
</feature>
<feature type="disulfide bond" evidence="1">
    <location>
        <begin position="751"/>
        <end position="760"/>
    </location>
</feature>
<feature type="domain" description="EGF-like" evidence="3">
    <location>
        <begin position="404"/>
        <end position="440"/>
    </location>
</feature>
<gene>
    <name evidence="4" type="primary">AVEN_154332_1</name>
    <name evidence="4" type="ORF">CDAR_425032</name>
</gene>
<accession>A0AAV4R9N9</accession>
<evidence type="ECO:0000256" key="1">
    <source>
        <dbReference type="PROSITE-ProRule" id="PRU00076"/>
    </source>
</evidence>
<dbReference type="Proteomes" id="UP001054837">
    <property type="component" value="Unassembled WGS sequence"/>
</dbReference>